<dbReference type="InterPro" id="IPR021151">
    <property type="entry name" value="GINS_A"/>
</dbReference>
<feature type="domain" description="GINS subunit" evidence="5">
    <location>
        <begin position="70"/>
        <end position="172"/>
    </location>
</feature>
<dbReference type="GO" id="GO:0006260">
    <property type="term" value="P:DNA replication"/>
    <property type="evidence" value="ECO:0007669"/>
    <property type="project" value="UniProtKB-KW"/>
</dbReference>
<dbReference type="FunFam" id="1.20.58.1020:FF:000001">
    <property type="entry name" value="DNA replication complex GINS protein PSF2"/>
    <property type="match status" value="1"/>
</dbReference>
<dbReference type="RefSeq" id="XP_068368646.1">
    <property type="nucleotide sequence ID" value="XM_068490931.1"/>
</dbReference>
<keyword evidence="8" id="KW-1185">Reference proteome</keyword>
<evidence type="ECO:0000256" key="2">
    <source>
        <dbReference type="ARBA" id="ARBA00010565"/>
    </source>
</evidence>
<comment type="subcellular location">
    <subcellularLocation>
        <location evidence="1">Nucleus</location>
    </subcellularLocation>
</comment>
<keyword evidence="4" id="KW-0539">Nucleus</keyword>
<evidence type="ECO:0000259" key="5">
    <source>
        <dbReference type="Pfam" id="PF05916"/>
    </source>
</evidence>
<comment type="caution">
    <text evidence="7">The sequence shown here is derived from an EMBL/GenBank/DDBJ whole genome shotgun (WGS) entry which is preliminary data.</text>
</comment>
<evidence type="ECO:0000313" key="8">
    <source>
        <dbReference type="Proteomes" id="UP000179807"/>
    </source>
</evidence>
<gene>
    <name evidence="7" type="primary">GINS2</name>
    <name evidence="7" type="ORF">TRFO_02830</name>
</gene>
<accession>A0A1J4L0L4</accession>
<sequence>MSIPWYPDELSFIAEEEIKVTITPQFSANRIQFLSGEYGPFMAGRPIKVPMWLALFLHSSHSCTLSPPKWLNTDTLKKCLRKEKEQKGILSKLPRYYMEISFTFLNRASNTLKDSDQIKTLIEDIWDIRFEKLRKSIIEGSAETVDQTQLPNVTQMELHLFREPITKITSLLTGLNEKISINVEE</sequence>
<dbReference type="OrthoDB" id="1938138at2759"/>
<name>A0A1J4L0L4_9EUKA</name>
<dbReference type="InterPro" id="IPR056784">
    <property type="entry name" value="PSF2_N"/>
</dbReference>
<dbReference type="FunFam" id="3.40.5.50:FF:000001">
    <property type="entry name" value="DNA replication complex GINS protein PSF2"/>
    <property type="match status" value="1"/>
</dbReference>
<keyword evidence="3" id="KW-0235">DNA replication</keyword>
<dbReference type="GeneID" id="94825635"/>
<evidence type="ECO:0000259" key="6">
    <source>
        <dbReference type="Pfam" id="PF25005"/>
    </source>
</evidence>
<dbReference type="Proteomes" id="UP000179807">
    <property type="component" value="Unassembled WGS sequence"/>
</dbReference>
<dbReference type="CDD" id="cd11712">
    <property type="entry name" value="GINS_A_psf2"/>
    <property type="match status" value="1"/>
</dbReference>
<evidence type="ECO:0000256" key="3">
    <source>
        <dbReference type="ARBA" id="ARBA00022705"/>
    </source>
</evidence>
<dbReference type="Gene3D" id="1.20.58.1020">
    <property type="match status" value="1"/>
</dbReference>
<dbReference type="VEuPathDB" id="TrichDB:TRFO_02830"/>
<proteinExistence type="inferred from homology"/>
<dbReference type="AlphaFoldDB" id="A0A1J4L0L4"/>
<dbReference type="InterPro" id="IPR007257">
    <property type="entry name" value="GINS_Psf2"/>
</dbReference>
<dbReference type="Gene3D" id="3.40.5.50">
    <property type="match status" value="1"/>
</dbReference>
<dbReference type="InterPro" id="IPR036224">
    <property type="entry name" value="GINS_bundle-like_dom_sf"/>
</dbReference>
<feature type="domain" description="DNA replication complex GINS protein PSF2 N-terminal" evidence="6">
    <location>
        <begin position="7"/>
        <end position="65"/>
    </location>
</feature>
<dbReference type="GO" id="GO:0000811">
    <property type="term" value="C:GINS complex"/>
    <property type="evidence" value="ECO:0007669"/>
    <property type="project" value="TreeGrafter"/>
</dbReference>
<dbReference type="Pfam" id="PF25005">
    <property type="entry name" value="PSF2_N"/>
    <property type="match status" value="1"/>
</dbReference>
<reference evidence="7" key="1">
    <citation type="submission" date="2016-10" db="EMBL/GenBank/DDBJ databases">
        <authorList>
            <person name="Benchimol M."/>
            <person name="Almeida L.G."/>
            <person name="Vasconcelos A.T."/>
            <person name="Perreira-Neves A."/>
            <person name="Rosa I.A."/>
            <person name="Tasca T."/>
            <person name="Bogo M.R."/>
            <person name="de Souza W."/>
        </authorList>
    </citation>
    <scope>NUCLEOTIDE SEQUENCE [LARGE SCALE GENOMIC DNA]</scope>
    <source>
        <strain evidence="7">K</strain>
    </source>
</reference>
<dbReference type="Pfam" id="PF05916">
    <property type="entry name" value="Sld5"/>
    <property type="match status" value="1"/>
</dbReference>
<evidence type="ECO:0000256" key="4">
    <source>
        <dbReference type="ARBA" id="ARBA00023242"/>
    </source>
</evidence>
<dbReference type="GO" id="GO:0000727">
    <property type="term" value="P:double-strand break repair via break-induced replication"/>
    <property type="evidence" value="ECO:0007669"/>
    <property type="project" value="TreeGrafter"/>
</dbReference>
<dbReference type="SUPFAM" id="SSF158573">
    <property type="entry name" value="GINS helical bundle-like"/>
    <property type="match status" value="1"/>
</dbReference>
<dbReference type="PANTHER" id="PTHR12772:SF0">
    <property type="entry name" value="DNA REPLICATION COMPLEX GINS PROTEIN PSF2"/>
    <property type="match status" value="1"/>
</dbReference>
<evidence type="ECO:0000256" key="1">
    <source>
        <dbReference type="ARBA" id="ARBA00004123"/>
    </source>
</evidence>
<dbReference type="SUPFAM" id="SSF160059">
    <property type="entry name" value="PriA/YqbF domain"/>
    <property type="match status" value="1"/>
</dbReference>
<comment type="similarity">
    <text evidence="2">Belongs to the GINS2/PSF2 family.</text>
</comment>
<organism evidence="7 8">
    <name type="scientific">Tritrichomonas foetus</name>
    <dbReference type="NCBI Taxonomy" id="1144522"/>
    <lineage>
        <taxon>Eukaryota</taxon>
        <taxon>Metamonada</taxon>
        <taxon>Parabasalia</taxon>
        <taxon>Tritrichomonadida</taxon>
        <taxon>Tritrichomonadidae</taxon>
        <taxon>Tritrichomonas</taxon>
    </lineage>
</organism>
<protein>
    <submittedName>
        <fullName evidence="7">DNA replication complex GINS protein PSF2</fullName>
    </submittedName>
</protein>
<dbReference type="CDD" id="cd21694">
    <property type="entry name" value="GINS_B_Psf2"/>
    <property type="match status" value="1"/>
</dbReference>
<evidence type="ECO:0000313" key="7">
    <source>
        <dbReference type="EMBL" id="OHT15510.1"/>
    </source>
</evidence>
<dbReference type="PANTHER" id="PTHR12772">
    <property type="entry name" value="DNA REPLICATION COMPLEX GINS PROTEIN PSF2"/>
    <property type="match status" value="1"/>
</dbReference>
<dbReference type="EMBL" id="MLAK01000217">
    <property type="protein sequence ID" value="OHT15510.1"/>
    <property type="molecule type" value="Genomic_DNA"/>
</dbReference>